<proteinExistence type="predicted"/>
<name>A0A1G7LNU8_9RHOB</name>
<dbReference type="InterPro" id="IPR005331">
    <property type="entry name" value="Sulfotransferase"/>
</dbReference>
<dbReference type="STRING" id="282683.SAMN04488105_12538"/>
<dbReference type="OrthoDB" id="554104at2"/>
<organism evidence="1 2">
    <name type="scientific">Salipiger thiooxidans</name>
    <dbReference type="NCBI Taxonomy" id="282683"/>
    <lineage>
        <taxon>Bacteria</taxon>
        <taxon>Pseudomonadati</taxon>
        <taxon>Pseudomonadota</taxon>
        <taxon>Alphaproteobacteria</taxon>
        <taxon>Rhodobacterales</taxon>
        <taxon>Roseobacteraceae</taxon>
        <taxon>Salipiger</taxon>
    </lineage>
</organism>
<dbReference type="Pfam" id="PF03567">
    <property type="entry name" value="Sulfotransfer_2"/>
    <property type="match status" value="1"/>
</dbReference>
<protein>
    <submittedName>
        <fullName evidence="1">Sulfotransferase family protein</fullName>
    </submittedName>
</protein>
<keyword evidence="1" id="KW-0808">Transferase</keyword>
<evidence type="ECO:0000313" key="2">
    <source>
        <dbReference type="Proteomes" id="UP000198994"/>
    </source>
</evidence>
<keyword evidence="2" id="KW-1185">Reference proteome</keyword>
<accession>A0A1G7LNU8</accession>
<dbReference type="AlphaFoldDB" id="A0A1G7LNU8"/>
<dbReference type="RefSeq" id="WP_089963789.1">
    <property type="nucleotide sequence ID" value="NZ_FNAV01000025.1"/>
</dbReference>
<sequence length="237" mass="27269">MLSSLFRRTTDRLVPLSDRHVIWLPEHRLAYLRVPKAANSSIRAALARRFALPRIEGMSAANDRYWVQLDNSHARIMTPGTFQHTPGTRDAWVFSFVRHPVARLYSCWNNKLIENEELTPGFVDMGLVRGMDFADFVARVAELPDERCDIHVRSQASILLHNGRLMPDFVGRVEHTDTDWEHVRYEVQMRCGRDLGELPQKNVRGGAGEDANGELTPAVEALIRRRFAQDFELFYPE</sequence>
<dbReference type="EMBL" id="FNAV01000025">
    <property type="protein sequence ID" value="SDF51044.1"/>
    <property type="molecule type" value="Genomic_DNA"/>
</dbReference>
<evidence type="ECO:0000313" key="1">
    <source>
        <dbReference type="EMBL" id="SDF51044.1"/>
    </source>
</evidence>
<gene>
    <name evidence="1" type="ORF">SAMN04488105_12538</name>
</gene>
<dbReference type="GO" id="GO:0008146">
    <property type="term" value="F:sulfotransferase activity"/>
    <property type="evidence" value="ECO:0007669"/>
    <property type="project" value="InterPro"/>
</dbReference>
<dbReference type="GO" id="GO:0016020">
    <property type="term" value="C:membrane"/>
    <property type="evidence" value="ECO:0007669"/>
    <property type="project" value="InterPro"/>
</dbReference>
<reference evidence="2" key="1">
    <citation type="submission" date="2016-10" db="EMBL/GenBank/DDBJ databases">
        <authorList>
            <person name="Varghese N."/>
            <person name="Submissions S."/>
        </authorList>
    </citation>
    <scope>NUCLEOTIDE SEQUENCE [LARGE SCALE GENOMIC DNA]</scope>
    <source>
        <strain evidence="2">DSM 10146</strain>
    </source>
</reference>
<dbReference type="Proteomes" id="UP000198994">
    <property type="component" value="Unassembled WGS sequence"/>
</dbReference>